<keyword evidence="3" id="KW-1185">Reference proteome</keyword>
<evidence type="ECO:0000313" key="2">
    <source>
        <dbReference type="EMBL" id="OSJ33165.1"/>
    </source>
</evidence>
<evidence type="ECO:0000313" key="3">
    <source>
        <dbReference type="Proteomes" id="UP000193884"/>
    </source>
</evidence>
<accession>A0ABX3X9G4</accession>
<reference evidence="2 3" key="1">
    <citation type="submission" date="2017-03" db="EMBL/GenBank/DDBJ databases">
        <title>Whole genome sequences of fourteen strains of Bradyrhizobium canariense and one strain of Bradyrhizobium japonicum isolated from Lupinus (Papilionoideae: Genisteae) species in Algeria.</title>
        <authorList>
            <person name="Crovadore J."/>
            <person name="Chekireb D."/>
            <person name="Brachmann A."/>
            <person name="Chablais R."/>
            <person name="Cochard B."/>
            <person name="Lefort F."/>
        </authorList>
    </citation>
    <scope>NUCLEOTIDE SEQUENCE [LARGE SCALE GENOMIC DNA]</scope>
    <source>
        <strain evidence="2 3">UBMAN05</strain>
    </source>
</reference>
<gene>
    <name evidence="2" type="ORF">BST63_06255</name>
</gene>
<sequence>MRRRDFITLFSCTAATWSLAALAQQSAKMKRMAFVQSASKVSRMTVSGPPWYGAFFDELGRLGYVEGKNLGVERYSGEGRTDRYPALARDVVSTNPDLILAVGGRLSLDFKMATTTIPIVTIVIDPVALGLVANIGRPGGNITGVTIAGGLDIIGKRMGLLVEAMQKLSTVGYLASRPFWEDARGAAAREAAKRAGIALSPAILGNAFNEAEYERVFRSLEQDRTDALMISEEPEHAAYIAMIVELAAKNRIPTIYPLREFADAGGLMAYSINQVDVYRRLASLVAMILKGANPGDIPFYQPTKFELVINLKAAKALGLQMPAMLLGRADEVIE</sequence>
<organism evidence="2 3">
    <name type="scientific">Bradyrhizobium canariense</name>
    <dbReference type="NCBI Taxonomy" id="255045"/>
    <lineage>
        <taxon>Bacteria</taxon>
        <taxon>Pseudomonadati</taxon>
        <taxon>Pseudomonadota</taxon>
        <taxon>Alphaproteobacteria</taxon>
        <taxon>Hyphomicrobiales</taxon>
        <taxon>Nitrobacteraceae</taxon>
        <taxon>Bradyrhizobium</taxon>
    </lineage>
</organism>
<dbReference type="CDD" id="cd06325">
    <property type="entry name" value="PBP1_ABC_unchar_transporter"/>
    <property type="match status" value="1"/>
</dbReference>
<dbReference type="PANTHER" id="PTHR35271">
    <property type="entry name" value="ABC TRANSPORTER, SUBSTRATE-BINDING LIPOPROTEIN-RELATED"/>
    <property type="match status" value="1"/>
</dbReference>
<feature type="chain" id="PRO_5047466102" description="ABC transport system substrate-binding protein" evidence="1">
    <location>
        <begin position="24"/>
        <end position="334"/>
    </location>
</feature>
<evidence type="ECO:0008006" key="4">
    <source>
        <dbReference type="Google" id="ProtNLM"/>
    </source>
</evidence>
<protein>
    <recommendedName>
        <fullName evidence="4">ABC transport system substrate-binding protein</fullName>
    </recommendedName>
</protein>
<dbReference type="Gene3D" id="3.40.50.2300">
    <property type="match status" value="2"/>
</dbReference>
<keyword evidence="1" id="KW-0732">Signal</keyword>
<proteinExistence type="predicted"/>
<feature type="signal peptide" evidence="1">
    <location>
        <begin position="1"/>
        <end position="23"/>
    </location>
</feature>
<evidence type="ECO:0000256" key="1">
    <source>
        <dbReference type="SAM" id="SignalP"/>
    </source>
</evidence>
<name>A0ABX3X9G4_9BRAD</name>
<dbReference type="EMBL" id="NAFK01000137">
    <property type="protein sequence ID" value="OSJ33165.1"/>
    <property type="molecule type" value="Genomic_DNA"/>
</dbReference>
<dbReference type="RefSeq" id="WP_085383712.1">
    <property type="nucleotide sequence ID" value="NZ_NAFJ01000122.1"/>
</dbReference>
<dbReference type="PANTHER" id="PTHR35271:SF1">
    <property type="entry name" value="ABC TRANSPORTER, SUBSTRATE-BINDING LIPOPROTEIN"/>
    <property type="match status" value="1"/>
</dbReference>
<comment type="caution">
    <text evidence="2">The sequence shown here is derived from an EMBL/GenBank/DDBJ whole genome shotgun (WGS) entry which is preliminary data.</text>
</comment>
<dbReference type="InterPro" id="IPR007487">
    <property type="entry name" value="ABC_transpt-TYRBP-like"/>
</dbReference>
<dbReference type="Pfam" id="PF04392">
    <property type="entry name" value="ABC_sub_bind"/>
    <property type="match status" value="1"/>
</dbReference>
<dbReference type="Proteomes" id="UP000193884">
    <property type="component" value="Unassembled WGS sequence"/>
</dbReference>